<accession>A0A941D7X8</accession>
<dbReference type="InterPro" id="IPR038084">
    <property type="entry name" value="PduO/GlcC-like_sf"/>
</dbReference>
<dbReference type="PANTHER" id="PTHR34309">
    <property type="entry name" value="SLR1406 PROTEIN"/>
    <property type="match status" value="1"/>
</dbReference>
<organism evidence="2 3">
    <name type="scientific">Phycicoccus avicenniae</name>
    <dbReference type="NCBI Taxonomy" id="2828860"/>
    <lineage>
        <taxon>Bacteria</taxon>
        <taxon>Bacillati</taxon>
        <taxon>Actinomycetota</taxon>
        <taxon>Actinomycetes</taxon>
        <taxon>Micrococcales</taxon>
        <taxon>Intrasporangiaceae</taxon>
        <taxon>Phycicoccus</taxon>
    </lineage>
</organism>
<dbReference type="RefSeq" id="WP_211603018.1">
    <property type="nucleotide sequence ID" value="NZ_JAGSNF010000015.1"/>
</dbReference>
<feature type="region of interest" description="Disordered" evidence="1">
    <location>
        <begin position="119"/>
        <end position="140"/>
    </location>
</feature>
<dbReference type="EMBL" id="JAGSNF010000015">
    <property type="protein sequence ID" value="MBR7743759.1"/>
    <property type="molecule type" value="Genomic_DNA"/>
</dbReference>
<evidence type="ECO:0000313" key="2">
    <source>
        <dbReference type="EMBL" id="MBR7743759.1"/>
    </source>
</evidence>
<evidence type="ECO:0000256" key="1">
    <source>
        <dbReference type="SAM" id="MobiDB-lite"/>
    </source>
</evidence>
<dbReference type="PANTHER" id="PTHR34309:SF1">
    <property type="entry name" value="PROTEIN GLCG"/>
    <property type="match status" value="1"/>
</dbReference>
<evidence type="ECO:0000313" key="3">
    <source>
        <dbReference type="Proteomes" id="UP000677016"/>
    </source>
</evidence>
<gene>
    <name evidence="2" type="ORF">KC207_10705</name>
</gene>
<reference evidence="2" key="1">
    <citation type="submission" date="2021-04" db="EMBL/GenBank/DDBJ databases">
        <title>Phycicoccus avicenniae sp. nov., a novel endophytic actinomycetes isolated from branch of Avicennia mariana.</title>
        <authorList>
            <person name="Tuo L."/>
        </authorList>
    </citation>
    <scope>NUCLEOTIDE SEQUENCE</scope>
    <source>
        <strain evidence="2">BSK3Z-2</strain>
    </source>
</reference>
<proteinExistence type="predicted"/>
<dbReference type="SUPFAM" id="SSF143744">
    <property type="entry name" value="GlcG-like"/>
    <property type="match status" value="1"/>
</dbReference>
<dbReference type="Proteomes" id="UP000677016">
    <property type="component" value="Unassembled WGS sequence"/>
</dbReference>
<dbReference type="AlphaFoldDB" id="A0A941D7X8"/>
<dbReference type="InterPro" id="IPR052517">
    <property type="entry name" value="GlcG_carb_metab_protein"/>
</dbReference>
<feature type="compositionally biased region" description="Low complexity" evidence="1">
    <location>
        <begin position="130"/>
        <end position="140"/>
    </location>
</feature>
<dbReference type="Pfam" id="PF03928">
    <property type="entry name" value="HbpS-like"/>
    <property type="match status" value="1"/>
</dbReference>
<dbReference type="Gene3D" id="3.30.450.150">
    <property type="entry name" value="Haem-degrading domain"/>
    <property type="match status" value="1"/>
</dbReference>
<keyword evidence="3" id="KW-1185">Reference proteome</keyword>
<sequence>MKNAPPPPTLSAQAARRVVDAAFAEAERLGTHVVVWVLDPDGHDVAMVRMDRSPPEARQVARDRAWSAVAFGQPTTWWRSIVDDDPTHDAVTRGDRLSPVGGGVPLRIGGTVVGGLGVAGGTGDEDEGVADAGAAAVDGS</sequence>
<name>A0A941D7X8_9MICO</name>
<protein>
    <submittedName>
        <fullName evidence="2">Heme-binding protein</fullName>
    </submittedName>
</protein>
<dbReference type="InterPro" id="IPR005624">
    <property type="entry name" value="PduO/GlcC-like"/>
</dbReference>
<comment type="caution">
    <text evidence="2">The sequence shown here is derived from an EMBL/GenBank/DDBJ whole genome shotgun (WGS) entry which is preliminary data.</text>
</comment>